<name>A0A0V8CX28_LACLL</name>
<reference evidence="5" key="1">
    <citation type="submission" date="2015-10" db="EMBL/GenBank/DDBJ databases">
        <title>Draft Genome Sequences of 11 Lactococcus lactis subspecies cremoris strains.</title>
        <authorList>
            <person name="Wels M."/>
            <person name="Backus L."/>
            <person name="Boekhorst J."/>
            <person name="Dijkstra A."/>
            <person name="Beerthuizen M."/>
            <person name="Kelly W."/>
            <person name="Siezen R."/>
            <person name="Bachmann H."/>
            <person name="Van Hijum S."/>
        </authorList>
    </citation>
    <scope>NUCLEOTIDE SEQUENCE [LARGE SCALE GENOMIC DNA]</scope>
    <source>
        <strain evidence="5">LMG8520</strain>
    </source>
</reference>
<dbReference type="GO" id="GO:0004222">
    <property type="term" value="F:metalloendopeptidase activity"/>
    <property type="evidence" value="ECO:0007669"/>
    <property type="project" value="TreeGrafter"/>
</dbReference>
<gene>
    <name evidence="4" type="ORF">LMG8520_2313</name>
</gene>
<organism evidence="4 5">
    <name type="scientific">Lactococcus lactis subsp. lactis</name>
    <name type="common">Streptococcus lactis</name>
    <dbReference type="NCBI Taxonomy" id="1360"/>
    <lineage>
        <taxon>Bacteria</taxon>
        <taxon>Bacillati</taxon>
        <taxon>Bacillota</taxon>
        <taxon>Bacilli</taxon>
        <taxon>Lactobacillales</taxon>
        <taxon>Streptococcaceae</taxon>
        <taxon>Lactococcus</taxon>
    </lineage>
</organism>
<dbReference type="CDD" id="cd12797">
    <property type="entry name" value="M23_peptidase"/>
    <property type="match status" value="1"/>
</dbReference>
<evidence type="ECO:0000313" key="5">
    <source>
        <dbReference type="Proteomes" id="UP000054230"/>
    </source>
</evidence>
<dbReference type="Pfam" id="PF06605">
    <property type="entry name" value="Prophage_tail"/>
    <property type="match status" value="1"/>
</dbReference>
<proteinExistence type="predicted"/>
<feature type="domain" description="Tail spike" evidence="2">
    <location>
        <begin position="96"/>
        <end position="339"/>
    </location>
</feature>
<dbReference type="InterPro" id="IPR007119">
    <property type="entry name" value="Phage_tail_spike_N"/>
</dbReference>
<dbReference type="RefSeq" id="WP_058210419.1">
    <property type="nucleotide sequence ID" value="NZ_LKLP01000117.1"/>
</dbReference>
<dbReference type="InterPro" id="IPR010572">
    <property type="entry name" value="Tail_dom"/>
</dbReference>
<feature type="domain" description="Phage tail lysozyme" evidence="3">
    <location>
        <begin position="683"/>
        <end position="830"/>
    </location>
</feature>
<comment type="caution">
    <text evidence="4">The sequence shown here is derived from an EMBL/GenBank/DDBJ whole genome shotgun (WGS) entry which is preliminary data.</text>
</comment>
<dbReference type="InterPro" id="IPR050570">
    <property type="entry name" value="Cell_wall_metabolism_enzyme"/>
</dbReference>
<dbReference type="Pfam" id="PF01551">
    <property type="entry name" value="Peptidase_M23"/>
    <property type="match status" value="1"/>
</dbReference>
<evidence type="ECO:0000259" key="2">
    <source>
        <dbReference type="Pfam" id="PF06605"/>
    </source>
</evidence>
<dbReference type="Gene3D" id="1.10.530.10">
    <property type="match status" value="1"/>
</dbReference>
<sequence>MSNILFLDKMQQVIKSYDSDEFIECVQTKEITTNASELMNDTLSVSLPFDGTIKDASYIAVNNTKGKDFSLYRILTAKDEDILLSFEAINFAVDELDNFIIKDIRPKNRSFSYVINQLLSDSGCDWVLAVCEPIKTVSSTFYYTSMREALKALQELGAEFTFSIEITGNKITKKIINCYNQIGKITNKRFEYGEEVLKIVHQQDRTNIVTALIGRGKGEEVGDGYGRRIEFSDVEWKKSSGKPLDKPKGQNWIEYPEMTKEYGIPSKGKMLPRKTVVVFDDVEDANELLQKTYDQLAYYCRPLVQFSTEILGSDSIGNTVSIHRGDRNYHYQTRVFKVVTDHVNGRVQASLGDNLSGNSIDRKLSQVQSNISDLDNNKMTWYDSTEIGKYQDDIMRGAGANGGSIYMVNGIEAGVSQSRETYEQVFMDGPKIQDSQYFMIQNNAGISFKQCKKGQWTTIQDVHNGASTTAWTLDGTFNASFIAAGILAGVLIQGVVVKSIGSNSFFQSVLSNGAFSIEQYKETNNVDYTKPDWQKDVHGGKVGEFIGTYDGNTKKANGSALINYPGYILSINQDGGNGSSTPVFQVPSDSTFDKPKFKLFGDGTLQGDINIKGSLTVNGVKIDKNGFAGGALEVDSLKVNGRTDTKELYVNGVKIDKNGGSSGGGGGWNGKYPPEITSDRDKRYWQIWAMAIGAGFSKQAAAALLGNAQGESDANPKADESGGRPGFGYGVWQWTDSSGASSGRIYMINLMTQAKVTDNPDTITAQFKLLMWHAPNGQWVATNAYPYTWSQFMALTNINDAAQAFVSNFERPLVPHPERSTWAQEWYDKFINLEIPSGGSYIAPIAKPITVSSEFGWRASPITGAQEFHNGIDLVNGNPNTPILASADGTVVSAADPAYFDWYGNWTVIKHADGMYTGYAHQSRVDVAVGQNVKQGQQIGLMGTTGPSTGEHCHFQFMDEFYPSSNAHFHNARDYIKF</sequence>
<dbReference type="InterPro" id="IPR041219">
    <property type="entry name" value="Phage_lysozyme2"/>
</dbReference>
<protein>
    <submittedName>
        <fullName evidence="4">Membrane protein</fullName>
    </submittedName>
</protein>
<dbReference type="Gene3D" id="2.70.70.10">
    <property type="entry name" value="Glucose Permease (Domain IIA)"/>
    <property type="match status" value="1"/>
</dbReference>
<feature type="domain" description="M23ase beta-sheet core" evidence="1">
    <location>
        <begin position="868"/>
        <end position="959"/>
    </location>
</feature>
<evidence type="ECO:0000313" key="4">
    <source>
        <dbReference type="EMBL" id="KSU05862.1"/>
    </source>
</evidence>
<dbReference type="PANTHER" id="PTHR21666">
    <property type="entry name" value="PEPTIDASE-RELATED"/>
    <property type="match status" value="1"/>
</dbReference>
<dbReference type="Pfam" id="PF18013">
    <property type="entry name" value="Phage_lysozyme2"/>
    <property type="match status" value="1"/>
</dbReference>
<dbReference type="AlphaFoldDB" id="A0A0V8CX28"/>
<dbReference type="NCBIfam" id="TIGR01665">
    <property type="entry name" value="put_anti_recept"/>
    <property type="match status" value="1"/>
</dbReference>
<dbReference type="Proteomes" id="UP000054230">
    <property type="component" value="Unassembled WGS sequence"/>
</dbReference>
<dbReference type="PATRIC" id="fig|1360.106.peg.1440"/>
<dbReference type="EMBL" id="LKLP01000117">
    <property type="protein sequence ID" value="KSU05862.1"/>
    <property type="molecule type" value="Genomic_DNA"/>
</dbReference>
<dbReference type="InterPro" id="IPR016047">
    <property type="entry name" value="M23ase_b-sheet_dom"/>
</dbReference>
<evidence type="ECO:0000259" key="1">
    <source>
        <dbReference type="Pfam" id="PF01551"/>
    </source>
</evidence>
<dbReference type="SUPFAM" id="SSF51261">
    <property type="entry name" value="Duplicated hybrid motif"/>
    <property type="match status" value="1"/>
</dbReference>
<evidence type="ECO:0000259" key="3">
    <source>
        <dbReference type="Pfam" id="PF18013"/>
    </source>
</evidence>
<dbReference type="InterPro" id="IPR011055">
    <property type="entry name" value="Dup_hybrid_motif"/>
</dbReference>
<accession>A0A0V8CX28</accession>
<dbReference type="PANTHER" id="PTHR21666:SF270">
    <property type="entry name" value="MUREIN HYDROLASE ACTIVATOR ENVC"/>
    <property type="match status" value="1"/>
</dbReference>